<protein>
    <submittedName>
        <fullName evidence="1">Uncharacterized protein</fullName>
    </submittedName>
</protein>
<proteinExistence type="predicted"/>
<evidence type="ECO:0000313" key="1">
    <source>
        <dbReference type="EMBL" id="GAA0401504.1"/>
    </source>
</evidence>
<evidence type="ECO:0000313" key="2">
    <source>
        <dbReference type="Proteomes" id="UP001500340"/>
    </source>
</evidence>
<accession>A0ABP3IFW2</accession>
<organism evidence="1 2">
    <name type="scientific">Paenibacillus motobuensis</name>
    <dbReference type="NCBI Taxonomy" id="295324"/>
    <lineage>
        <taxon>Bacteria</taxon>
        <taxon>Bacillati</taxon>
        <taxon>Bacillota</taxon>
        <taxon>Bacilli</taxon>
        <taxon>Bacillales</taxon>
        <taxon>Paenibacillaceae</taxon>
        <taxon>Paenibacillus</taxon>
    </lineage>
</organism>
<name>A0ABP3IFW2_9BACL</name>
<gene>
    <name evidence="1" type="ORF">GCM10008933_35030</name>
</gene>
<dbReference type="EMBL" id="BAAACX010000015">
    <property type="protein sequence ID" value="GAA0401504.1"/>
    <property type="molecule type" value="Genomic_DNA"/>
</dbReference>
<dbReference type="Proteomes" id="UP001500340">
    <property type="component" value="Unassembled WGS sequence"/>
</dbReference>
<reference evidence="2" key="1">
    <citation type="journal article" date="2019" name="Int. J. Syst. Evol. Microbiol.">
        <title>The Global Catalogue of Microorganisms (GCM) 10K type strain sequencing project: providing services to taxonomists for standard genome sequencing and annotation.</title>
        <authorList>
            <consortium name="The Broad Institute Genomics Platform"/>
            <consortium name="The Broad Institute Genome Sequencing Center for Infectious Disease"/>
            <person name="Wu L."/>
            <person name="Ma J."/>
        </authorList>
    </citation>
    <scope>NUCLEOTIDE SEQUENCE [LARGE SCALE GENOMIC DNA]</scope>
    <source>
        <strain evidence="2">JCM 12774</strain>
    </source>
</reference>
<sequence length="41" mass="4764">MAPLLRPYLLIVKHTVILPGLPPSNSEYKYVLTNDNDYQYL</sequence>
<comment type="caution">
    <text evidence="1">The sequence shown here is derived from an EMBL/GenBank/DDBJ whole genome shotgun (WGS) entry which is preliminary data.</text>
</comment>
<keyword evidence="2" id="KW-1185">Reference proteome</keyword>